<dbReference type="Pfam" id="PF13302">
    <property type="entry name" value="Acetyltransf_3"/>
    <property type="match status" value="1"/>
</dbReference>
<dbReference type="InterPro" id="IPR051531">
    <property type="entry name" value="N-acetyltransferase"/>
</dbReference>
<dbReference type="PANTHER" id="PTHR43792">
    <property type="entry name" value="GNAT FAMILY, PUTATIVE (AFU_ORTHOLOGUE AFUA_3G00765)-RELATED-RELATED"/>
    <property type="match status" value="1"/>
</dbReference>
<dbReference type="InterPro" id="IPR000182">
    <property type="entry name" value="GNAT_dom"/>
</dbReference>
<dbReference type="SUPFAM" id="SSF55729">
    <property type="entry name" value="Acyl-CoA N-acyltransferases (Nat)"/>
    <property type="match status" value="1"/>
</dbReference>
<dbReference type="RefSeq" id="WP_149756926.1">
    <property type="nucleotide sequence ID" value="NZ_FOMS01000010.1"/>
</dbReference>
<gene>
    <name evidence="2" type="ORF">SAMN04515678_110141</name>
</gene>
<dbReference type="OrthoDB" id="6293260at2"/>
<protein>
    <submittedName>
        <fullName evidence="2">Protein N-acetyltransferase, RimJ/RimL family</fullName>
    </submittedName>
</protein>
<dbReference type="PANTHER" id="PTHR43792:SF1">
    <property type="entry name" value="N-ACETYLTRANSFERASE DOMAIN-CONTAINING PROTEIN"/>
    <property type="match status" value="1"/>
</dbReference>
<organism evidence="2 3">
    <name type="scientific">Roseivivax sediminis</name>
    <dbReference type="NCBI Taxonomy" id="936889"/>
    <lineage>
        <taxon>Bacteria</taxon>
        <taxon>Pseudomonadati</taxon>
        <taxon>Pseudomonadota</taxon>
        <taxon>Alphaproteobacteria</taxon>
        <taxon>Rhodobacterales</taxon>
        <taxon>Roseobacteraceae</taxon>
        <taxon>Roseivivax</taxon>
    </lineage>
</organism>
<keyword evidence="3" id="KW-1185">Reference proteome</keyword>
<dbReference type="AlphaFoldDB" id="A0A1I2B0E1"/>
<evidence type="ECO:0000313" key="2">
    <source>
        <dbReference type="EMBL" id="SFE49477.1"/>
    </source>
</evidence>
<feature type="domain" description="N-acetyltransferase" evidence="1">
    <location>
        <begin position="11"/>
        <end position="167"/>
    </location>
</feature>
<proteinExistence type="predicted"/>
<sequence>MTVPRIETERLVLRELRITDLGDFVAFYADPRTQFVGGPLDRVQTWQRMLQMAGHWQLQGYGLWVAARATTGEPVGYAGIVHHVDWPEPELGYGIFEAWEGRGYAYEAAFAARHAAAEHFGITAPISFIRPDNARSLRLAERLGAVFERETELRGQPVHVYRHPEAEGAAA</sequence>
<dbReference type="PROSITE" id="PS51186">
    <property type="entry name" value="GNAT"/>
    <property type="match status" value="1"/>
</dbReference>
<evidence type="ECO:0000313" key="3">
    <source>
        <dbReference type="Proteomes" id="UP000325289"/>
    </source>
</evidence>
<name>A0A1I2B0E1_9RHOB</name>
<reference evidence="2 3" key="1">
    <citation type="submission" date="2016-10" db="EMBL/GenBank/DDBJ databases">
        <authorList>
            <person name="Varghese N."/>
            <person name="Submissions S."/>
        </authorList>
    </citation>
    <scope>NUCLEOTIDE SEQUENCE [LARGE SCALE GENOMIC DNA]</scope>
    <source>
        <strain evidence="3">YIM D21,KCTC 23444,ACCC 10710</strain>
    </source>
</reference>
<accession>A0A1I2B0E1</accession>
<dbReference type="InterPro" id="IPR016181">
    <property type="entry name" value="Acyl_CoA_acyltransferase"/>
</dbReference>
<dbReference type="GO" id="GO:0016747">
    <property type="term" value="F:acyltransferase activity, transferring groups other than amino-acyl groups"/>
    <property type="evidence" value="ECO:0007669"/>
    <property type="project" value="InterPro"/>
</dbReference>
<keyword evidence="2" id="KW-0808">Transferase</keyword>
<evidence type="ECO:0000259" key="1">
    <source>
        <dbReference type="PROSITE" id="PS51186"/>
    </source>
</evidence>
<dbReference type="EMBL" id="FOMS01000010">
    <property type="protein sequence ID" value="SFE49477.1"/>
    <property type="molecule type" value="Genomic_DNA"/>
</dbReference>
<dbReference type="Proteomes" id="UP000325289">
    <property type="component" value="Unassembled WGS sequence"/>
</dbReference>
<dbReference type="Gene3D" id="3.40.630.30">
    <property type="match status" value="1"/>
</dbReference>